<dbReference type="SUPFAM" id="SSF109854">
    <property type="entry name" value="DinB/YfiT-like putative metalloenzymes"/>
    <property type="match status" value="1"/>
</dbReference>
<protein>
    <submittedName>
        <fullName evidence="2">DinB family protein</fullName>
    </submittedName>
</protein>
<dbReference type="Gene3D" id="1.20.120.450">
    <property type="entry name" value="dinb family like domain"/>
    <property type="match status" value="1"/>
</dbReference>
<dbReference type="Proteomes" id="UP001312865">
    <property type="component" value="Unassembled WGS sequence"/>
</dbReference>
<dbReference type="Pfam" id="PF12867">
    <property type="entry name" value="DinB_2"/>
    <property type="match status" value="1"/>
</dbReference>
<evidence type="ECO:0000313" key="2">
    <source>
        <dbReference type="EMBL" id="MEI5906865.1"/>
    </source>
</evidence>
<reference evidence="2 3" key="1">
    <citation type="journal article" date="2018" name="J. Microbiol.">
        <title>Bacillus spongiae sp. nov., isolated from sponge of Jeju Island.</title>
        <authorList>
            <person name="Lee G.E."/>
            <person name="Im W.T."/>
            <person name="Park J.S."/>
        </authorList>
    </citation>
    <scope>NUCLEOTIDE SEQUENCE [LARGE SCALE GENOMIC DNA]</scope>
    <source>
        <strain evidence="2 3">135PIL107-10</strain>
    </source>
</reference>
<feature type="domain" description="DinB-like" evidence="1">
    <location>
        <begin position="18"/>
        <end position="147"/>
    </location>
</feature>
<organism evidence="2 3">
    <name type="scientific">Bacillus spongiae</name>
    <dbReference type="NCBI Taxonomy" id="2683610"/>
    <lineage>
        <taxon>Bacteria</taxon>
        <taxon>Bacillati</taxon>
        <taxon>Bacillota</taxon>
        <taxon>Bacilli</taxon>
        <taxon>Bacillales</taxon>
        <taxon>Bacillaceae</taxon>
        <taxon>Bacillus</taxon>
    </lineage>
</organism>
<dbReference type="InterPro" id="IPR034660">
    <property type="entry name" value="DinB/YfiT-like"/>
</dbReference>
<dbReference type="RefSeq" id="WP_336586307.1">
    <property type="nucleotide sequence ID" value="NZ_JBBAXC010000005.1"/>
</dbReference>
<evidence type="ECO:0000313" key="3">
    <source>
        <dbReference type="Proteomes" id="UP001312865"/>
    </source>
</evidence>
<dbReference type="InterPro" id="IPR024775">
    <property type="entry name" value="DinB-like"/>
</dbReference>
<gene>
    <name evidence="2" type="ORF">WAK64_07310</name>
</gene>
<dbReference type="EMBL" id="JBBAXC010000005">
    <property type="protein sequence ID" value="MEI5906865.1"/>
    <property type="molecule type" value="Genomic_DNA"/>
</dbReference>
<accession>A0ABU8HC45</accession>
<comment type="caution">
    <text evidence="2">The sequence shown here is derived from an EMBL/GenBank/DDBJ whole genome shotgun (WGS) entry which is preliminary data.</text>
</comment>
<keyword evidence="3" id="KW-1185">Reference proteome</keyword>
<evidence type="ECO:0000259" key="1">
    <source>
        <dbReference type="Pfam" id="PF12867"/>
    </source>
</evidence>
<proteinExistence type="predicted"/>
<name>A0ABU8HC45_9BACI</name>
<sequence>MNKSQIVQEKERYIDWVYTLKNMSDALWYKPFKEESWATADVIAHLIHWDQFVIENRIPYFINDEALPNIAVDVEAINKEASEYARGGVLKDELIDKFIFERRQLITSITTLPATTFDQPFAGRETIKIGDYFVSTIDHDLHHQKQIVEFIKSEGRN</sequence>